<keyword evidence="1" id="KW-1133">Transmembrane helix</keyword>
<keyword evidence="1" id="KW-0472">Membrane</keyword>
<keyword evidence="1" id="KW-0812">Transmembrane</keyword>
<sequence length="401" mass="45432">MHSEYLYYYLLFFPIVIAMILRLPHDILVVICELVSPRDLCALRETCQQLSRDIPGSFILGCLLSVWDCCNIEYSRSNDDTCQAPHKLNNSRVEFSDQVKCPVYIDQPLPRDFYCLCKEVDEIFPWEYHDNGISFDEKLLDLTEHPEMGQGKPKKGLTMGRYYGSTYAFGGAPVIQTRHSSKMLAGVSVINLIYSGIPQTRGIVNLDGLSLPFRLQVNGKSVLLHARACDYKTSEVICVSPGGKVHTQRCRPRKAAPAGIVHYNDTFFNIDFQTRYRLRVCKSLHSLDSDPQLNEPYKVYQDEEYSQFCLVYKPTGIIIGLIDLDNQQTEVFSAPGTGFVARNYSSISCEEYLVMVGMSKGSLGIWKFSINHLRKRFRFQHGDGFANALSLAVSPLASKPR</sequence>
<dbReference type="VEuPathDB" id="FungiDB:YALI1_C26597g"/>
<evidence type="ECO:0000313" key="2">
    <source>
        <dbReference type="EMBL" id="AOW03085.1"/>
    </source>
</evidence>
<proteinExistence type="predicted"/>
<accession>A0A1D8NBU0</accession>
<dbReference type="InterPro" id="IPR036047">
    <property type="entry name" value="F-box-like_dom_sf"/>
</dbReference>
<reference evidence="2 3" key="1">
    <citation type="journal article" date="2016" name="PLoS ONE">
        <title>Sequence Assembly of Yarrowia lipolytica Strain W29/CLIB89 Shows Transposable Element Diversity.</title>
        <authorList>
            <person name="Magnan C."/>
            <person name="Yu J."/>
            <person name="Chang I."/>
            <person name="Jahn E."/>
            <person name="Kanomata Y."/>
            <person name="Wu J."/>
            <person name="Zeller M."/>
            <person name="Oakes M."/>
            <person name="Baldi P."/>
            <person name="Sandmeyer S."/>
        </authorList>
    </citation>
    <scope>NUCLEOTIDE SEQUENCE [LARGE SCALE GENOMIC DNA]</scope>
    <source>
        <strain evidence="3">CLIB89(W29)</strain>
    </source>
</reference>
<gene>
    <name evidence="2" type="ORF">YALI1_C26597g</name>
</gene>
<dbReference type="Proteomes" id="UP000182444">
    <property type="component" value="Chromosome 1C"/>
</dbReference>
<evidence type="ECO:0000256" key="1">
    <source>
        <dbReference type="SAM" id="Phobius"/>
    </source>
</evidence>
<feature type="transmembrane region" description="Helical" evidence="1">
    <location>
        <begin position="6"/>
        <end position="23"/>
    </location>
</feature>
<dbReference type="CDD" id="cd09917">
    <property type="entry name" value="F-box_SF"/>
    <property type="match status" value="1"/>
</dbReference>
<dbReference type="AlphaFoldDB" id="A0A1D8NBU0"/>
<dbReference type="EMBL" id="CP017555">
    <property type="protein sequence ID" value="AOW03085.1"/>
    <property type="molecule type" value="Genomic_DNA"/>
</dbReference>
<dbReference type="RefSeq" id="XP_068138570.1">
    <property type="nucleotide sequence ID" value="XM_068282469.1"/>
</dbReference>
<organism evidence="2 3">
    <name type="scientific">Yarrowia lipolytica</name>
    <name type="common">Candida lipolytica</name>
    <dbReference type="NCBI Taxonomy" id="4952"/>
    <lineage>
        <taxon>Eukaryota</taxon>
        <taxon>Fungi</taxon>
        <taxon>Dikarya</taxon>
        <taxon>Ascomycota</taxon>
        <taxon>Saccharomycotina</taxon>
        <taxon>Dipodascomycetes</taxon>
        <taxon>Dipodascales</taxon>
        <taxon>Dipodascales incertae sedis</taxon>
        <taxon>Yarrowia</taxon>
    </lineage>
</organism>
<dbReference type="GeneID" id="94583091"/>
<evidence type="ECO:0000313" key="3">
    <source>
        <dbReference type="Proteomes" id="UP000182444"/>
    </source>
</evidence>
<dbReference type="VEuPathDB" id="FungiDB:YALI0_C19239g"/>
<dbReference type="SUPFAM" id="SSF81383">
    <property type="entry name" value="F-box domain"/>
    <property type="match status" value="1"/>
</dbReference>
<evidence type="ECO:0008006" key="4">
    <source>
        <dbReference type="Google" id="ProtNLM"/>
    </source>
</evidence>
<protein>
    <recommendedName>
        <fullName evidence="4">F-box domain-containing protein</fullName>
    </recommendedName>
</protein>
<name>A0A1D8NBU0_YARLL</name>